<dbReference type="EMBL" id="KX078569">
    <property type="protein sequence ID" value="ANM46542.1"/>
    <property type="molecule type" value="Genomic_DNA"/>
</dbReference>
<dbReference type="OrthoDB" id="28727at10239"/>
<proteinExistence type="predicted"/>
<dbReference type="Proteomes" id="UP000203816">
    <property type="component" value="Segment"/>
</dbReference>
<dbReference type="KEGG" id="vg:29059384"/>
<reference evidence="1 2" key="1">
    <citation type="submission" date="2016-04" db="EMBL/GenBank/DDBJ databases">
        <title>Comparative genomics of Morganella phages MP1 and MP2 define new clades among the T4 and T7-like Viruses.</title>
        <authorList>
            <person name="Pinto G."/>
            <person name="Oliveira A."/>
            <person name="Malgorzata L."/>
            <person name="Kropinski A."/>
            <person name="Azeredo J."/>
        </authorList>
    </citation>
    <scope>NUCLEOTIDE SEQUENCE [LARGE SCALE GENOMIC DNA]</scope>
</reference>
<organism evidence="1 2">
    <name type="scientific">Morganella phage vB_MmoM_MP1</name>
    <dbReference type="NCBI Taxonomy" id="1852628"/>
    <lineage>
        <taxon>Viruses</taxon>
        <taxon>Duplodnaviria</taxon>
        <taxon>Heunggongvirae</taxon>
        <taxon>Uroviricota</taxon>
        <taxon>Caudoviricetes</taxon>
        <taxon>Pantevenvirales</taxon>
        <taxon>Straboviridae</taxon>
        <taxon>Gualtarvirus</taxon>
        <taxon>Gualtarvirus mp1</taxon>
    </lineage>
</organism>
<dbReference type="GeneID" id="29059384"/>
<evidence type="ECO:0000313" key="1">
    <source>
        <dbReference type="EMBL" id="ANM46542.1"/>
    </source>
</evidence>
<keyword evidence="2" id="KW-1185">Reference proteome</keyword>
<evidence type="ECO:0000313" key="2">
    <source>
        <dbReference type="Proteomes" id="UP000203816"/>
    </source>
</evidence>
<accession>A0A192YAH9</accession>
<gene>
    <name evidence="1" type="ORF">MP1_gp0259</name>
</gene>
<sequence length="122" mass="14025">MLVKHEGNKVNFIDRLDQYVGFDMSQHCCEYADYEIYNDAGDIISNDTAFDEQLVFFCADIEVPDVLKDEINNLPLDSGGYIIFGLTGKNGYYYLVLSNCHNGYYAHTYNFRINDYTDRGAI</sequence>
<dbReference type="RefSeq" id="YP_009280117.1">
    <property type="nucleotide sequence ID" value="NC_031020.1"/>
</dbReference>
<protein>
    <submittedName>
        <fullName evidence="1">Uncharacterized protein</fullName>
    </submittedName>
</protein>
<name>A0A192YAH9_9CAUD</name>